<comment type="function">
    <text evidence="3">NAD-dependent lysine deacetylase and desuccinylase that specifically removes acetyl and succinyl groups on target proteins. Modulates the activities of several proteins which are inactive in their acylated form.</text>
</comment>
<dbReference type="EMBL" id="JAAGNX010000002">
    <property type="protein sequence ID" value="NDV62599.1"/>
    <property type="molecule type" value="Genomic_DNA"/>
</dbReference>
<proteinExistence type="inferred from homology"/>
<feature type="active site" description="Proton acceptor" evidence="3">
    <location>
        <position position="104"/>
    </location>
</feature>
<dbReference type="GO" id="GO:0005737">
    <property type="term" value="C:cytoplasm"/>
    <property type="evidence" value="ECO:0007669"/>
    <property type="project" value="UniProtKB-SubCell"/>
</dbReference>
<protein>
    <recommendedName>
        <fullName evidence="3">NAD-dependent protein deacylase</fullName>
        <ecNumber evidence="3">2.3.1.286</ecNumber>
    </recommendedName>
    <alternativeName>
        <fullName evidence="3">Regulatory protein SIR2 homolog</fullName>
    </alternativeName>
</protein>
<evidence type="ECO:0000259" key="5">
    <source>
        <dbReference type="PROSITE" id="PS50305"/>
    </source>
</evidence>
<accession>A0A6B2M326</accession>
<dbReference type="RefSeq" id="WP_163964744.1">
    <property type="nucleotide sequence ID" value="NZ_JAAGNX010000002.1"/>
</dbReference>
<dbReference type="Pfam" id="PF02146">
    <property type="entry name" value="SIR2"/>
    <property type="match status" value="1"/>
</dbReference>
<dbReference type="GO" id="GO:0017136">
    <property type="term" value="F:histone deacetylase activity, NAD-dependent"/>
    <property type="evidence" value="ECO:0007669"/>
    <property type="project" value="TreeGrafter"/>
</dbReference>
<dbReference type="Gene3D" id="3.40.50.1220">
    <property type="entry name" value="TPP-binding domain"/>
    <property type="match status" value="1"/>
</dbReference>
<comment type="similarity">
    <text evidence="3">Belongs to the sirtuin family. Class III subfamily.</text>
</comment>
<dbReference type="InterPro" id="IPR029035">
    <property type="entry name" value="DHS-like_NAD/FAD-binding_dom"/>
</dbReference>
<dbReference type="GO" id="GO:0070403">
    <property type="term" value="F:NAD+ binding"/>
    <property type="evidence" value="ECO:0007669"/>
    <property type="project" value="UniProtKB-UniRule"/>
</dbReference>
<dbReference type="SUPFAM" id="SSF52467">
    <property type="entry name" value="DHS-like NAD/FAD-binding domain"/>
    <property type="match status" value="1"/>
</dbReference>
<dbReference type="PROSITE" id="PS50305">
    <property type="entry name" value="SIRTUIN"/>
    <property type="match status" value="1"/>
</dbReference>
<evidence type="ECO:0000256" key="2">
    <source>
        <dbReference type="ARBA" id="ARBA00023027"/>
    </source>
</evidence>
<dbReference type="Proteomes" id="UP000478417">
    <property type="component" value="Unassembled WGS sequence"/>
</dbReference>
<feature type="binding site" evidence="3">
    <location>
        <begin position="170"/>
        <end position="172"/>
    </location>
    <ligand>
        <name>NAD(+)</name>
        <dbReference type="ChEBI" id="CHEBI:57540"/>
    </ligand>
</feature>
<dbReference type="PANTHER" id="PTHR11085:SF4">
    <property type="entry name" value="NAD-DEPENDENT PROTEIN DEACYLASE"/>
    <property type="match status" value="1"/>
</dbReference>
<evidence type="ECO:0000256" key="4">
    <source>
        <dbReference type="PROSITE-ProRule" id="PRU00236"/>
    </source>
</evidence>
<reference evidence="6 7" key="1">
    <citation type="submission" date="2020-02" db="EMBL/GenBank/DDBJ databases">
        <title>Albibacoteraceae fam. nov., the first described family within the subdivision 4 Verrucomicrobia.</title>
        <authorList>
            <person name="Xi F."/>
        </authorList>
    </citation>
    <scope>NUCLEOTIDE SEQUENCE [LARGE SCALE GENOMIC DNA]</scope>
    <source>
        <strain evidence="6 7">CK1056</strain>
    </source>
</reference>
<feature type="binding site" evidence="3">
    <location>
        <position position="53"/>
    </location>
    <ligand>
        <name>substrate</name>
    </ligand>
</feature>
<dbReference type="Gene3D" id="3.30.1600.10">
    <property type="entry name" value="SIR2/SIRT2 'Small Domain"/>
    <property type="match status" value="1"/>
</dbReference>
<dbReference type="EC" id="2.3.1.286" evidence="3"/>
<comment type="catalytic activity">
    <reaction evidence="3">
        <text>N(6)-succinyl-L-lysyl-[protein] + NAD(+) + H2O = 2''-O-succinyl-ADP-D-ribose + nicotinamide + L-lysyl-[protein]</text>
        <dbReference type="Rhea" id="RHEA:47668"/>
        <dbReference type="Rhea" id="RHEA-COMP:9752"/>
        <dbReference type="Rhea" id="RHEA-COMP:11877"/>
        <dbReference type="ChEBI" id="CHEBI:15377"/>
        <dbReference type="ChEBI" id="CHEBI:17154"/>
        <dbReference type="ChEBI" id="CHEBI:29969"/>
        <dbReference type="ChEBI" id="CHEBI:57540"/>
        <dbReference type="ChEBI" id="CHEBI:87830"/>
        <dbReference type="ChEBI" id="CHEBI:87832"/>
    </reaction>
</comment>
<comment type="caution">
    <text evidence="3 4">Lacks conserved residue(s) required for the propagation of feature annotation.</text>
</comment>
<dbReference type="HAMAP" id="MF_01121">
    <property type="entry name" value="Sirtuin_ClassIII"/>
    <property type="match status" value="1"/>
</dbReference>
<gene>
    <name evidence="3" type="primary">cobB</name>
    <name evidence="6" type="ORF">G0Q06_09065</name>
</gene>
<feature type="binding site" evidence="3">
    <location>
        <position position="214"/>
    </location>
    <ligand>
        <name>NAD(+)</name>
        <dbReference type="ChEBI" id="CHEBI:57540"/>
    </ligand>
</feature>
<evidence type="ECO:0000313" key="7">
    <source>
        <dbReference type="Proteomes" id="UP000478417"/>
    </source>
</evidence>
<comment type="domain">
    <text evidence="3">2 residues (Tyr-53 and Arg-56) present in a large hydrophobic pocket are probably involved in substrate specificity. They are important for desuccinylation activity, but dispensable for deacetylation activity.</text>
</comment>
<sequence length="228" mass="25195">MKRCVILSGSGVSEESGIQTFRGSGGLWEGYKLEEVATPEAFERDPELVLRFYNMRRKAVREADPNKAHHAIARLETHFDVMVITQNVDDLHERAGSSKVLHLHGELLRARSSQDPGYRVHLGQKDIFLGDLDPAGNQLRPDVVWFGEEVPAIAEAAGIVEMADILIVIGTSLVVYPAASLIHHAPLDCRRFVIDPCIPGSIPLGGWDCIQKKATEGMNELLKELIPE</sequence>
<comment type="subcellular location">
    <subcellularLocation>
        <location evidence="3">Cytoplasm</location>
    </subcellularLocation>
</comment>
<keyword evidence="1" id="KW-0808">Transferase</keyword>
<keyword evidence="7" id="KW-1185">Reference proteome</keyword>
<dbReference type="InterPro" id="IPR003000">
    <property type="entry name" value="Sirtuin"/>
</dbReference>
<keyword evidence="2 3" id="KW-0520">NAD</keyword>
<name>A0A6B2M326_9BACT</name>
<dbReference type="InterPro" id="IPR026591">
    <property type="entry name" value="Sirtuin_cat_small_dom_sf"/>
</dbReference>
<feature type="binding site" evidence="3">
    <location>
        <position position="56"/>
    </location>
    <ligand>
        <name>substrate</name>
    </ligand>
</feature>
<dbReference type="GO" id="GO:0036054">
    <property type="term" value="F:protein-malonyllysine demalonylase activity"/>
    <property type="evidence" value="ECO:0007669"/>
    <property type="project" value="InterPro"/>
</dbReference>
<feature type="binding site" evidence="3">
    <location>
        <begin position="86"/>
        <end position="89"/>
    </location>
    <ligand>
        <name>NAD(+)</name>
        <dbReference type="ChEBI" id="CHEBI:57540"/>
    </ligand>
</feature>
<organism evidence="6 7">
    <name type="scientific">Oceanipulchritudo coccoides</name>
    <dbReference type="NCBI Taxonomy" id="2706888"/>
    <lineage>
        <taxon>Bacteria</taxon>
        <taxon>Pseudomonadati</taxon>
        <taxon>Verrucomicrobiota</taxon>
        <taxon>Opitutia</taxon>
        <taxon>Puniceicoccales</taxon>
        <taxon>Oceanipulchritudinaceae</taxon>
        <taxon>Oceanipulchritudo</taxon>
    </lineage>
</organism>
<keyword evidence="3" id="KW-0963">Cytoplasm</keyword>
<feature type="domain" description="Deacetylase sirtuin-type" evidence="5">
    <location>
        <begin position="1"/>
        <end position="228"/>
    </location>
</feature>
<comment type="caution">
    <text evidence="6">The sequence shown here is derived from an EMBL/GenBank/DDBJ whole genome shotgun (WGS) entry which is preliminary data.</text>
</comment>
<dbReference type="PANTHER" id="PTHR11085">
    <property type="entry name" value="NAD-DEPENDENT PROTEIN DEACYLASE SIRTUIN-5, MITOCHONDRIAL-RELATED"/>
    <property type="match status" value="1"/>
</dbReference>
<evidence type="ECO:0000256" key="3">
    <source>
        <dbReference type="HAMAP-Rule" id="MF_01121"/>
    </source>
</evidence>
<dbReference type="GO" id="GO:0036055">
    <property type="term" value="F:protein-succinyllysine desuccinylase activity"/>
    <property type="evidence" value="ECO:0007669"/>
    <property type="project" value="UniProtKB-UniRule"/>
</dbReference>
<comment type="catalytic activity">
    <reaction evidence="3">
        <text>N(6)-acetyl-L-lysyl-[protein] + NAD(+) + H2O = 2''-O-acetyl-ADP-D-ribose + nicotinamide + L-lysyl-[protein]</text>
        <dbReference type="Rhea" id="RHEA:43636"/>
        <dbReference type="Rhea" id="RHEA-COMP:9752"/>
        <dbReference type="Rhea" id="RHEA-COMP:10731"/>
        <dbReference type="ChEBI" id="CHEBI:15377"/>
        <dbReference type="ChEBI" id="CHEBI:17154"/>
        <dbReference type="ChEBI" id="CHEBI:29969"/>
        <dbReference type="ChEBI" id="CHEBI:57540"/>
        <dbReference type="ChEBI" id="CHEBI:61930"/>
        <dbReference type="ChEBI" id="CHEBI:83767"/>
        <dbReference type="EC" id="2.3.1.286"/>
    </reaction>
</comment>
<evidence type="ECO:0000256" key="1">
    <source>
        <dbReference type="ARBA" id="ARBA00022679"/>
    </source>
</evidence>
<dbReference type="InterPro" id="IPR026590">
    <property type="entry name" value="Ssirtuin_cat_dom"/>
</dbReference>
<evidence type="ECO:0000313" key="6">
    <source>
        <dbReference type="EMBL" id="NDV62599.1"/>
    </source>
</evidence>
<dbReference type="InterPro" id="IPR027546">
    <property type="entry name" value="Sirtuin_class_III"/>
</dbReference>
<dbReference type="InterPro" id="IPR050134">
    <property type="entry name" value="NAD-dep_sirtuin_deacylases"/>
</dbReference>
<dbReference type="AlphaFoldDB" id="A0A6B2M326"/>